<protein>
    <submittedName>
        <fullName evidence="1">Uncharacterized protein</fullName>
    </submittedName>
</protein>
<proteinExistence type="predicted"/>
<evidence type="ECO:0000313" key="1">
    <source>
        <dbReference type="EMBL" id="SAL62193.1"/>
    </source>
</evidence>
<comment type="caution">
    <text evidence="1">The sequence shown here is derived from an EMBL/GenBank/DDBJ whole genome shotgun (WGS) entry which is preliminary data.</text>
</comment>
<dbReference type="EMBL" id="FCON02000032">
    <property type="protein sequence ID" value="SAL62193.1"/>
    <property type="molecule type" value="Genomic_DNA"/>
</dbReference>
<accession>A0A158J116</accession>
<sequence>MPEQFITFGEAARLLTVARAHVAKLVQDEILAATDGMLKESDVLEYKLKQQAAAKTFLAGQTEEYWSRDDLPADGQEPPKDR</sequence>
<dbReference type="AlphaFoldDB" id="A0A158J116"/>
<reference evidence="1" key="1">
    <citation type="submission" date="2016-01" db="EMBL/GenBank/DDBJ databases">
        <authorList>
            <person name="Peeters C."/>
        </authorList>
    </citation>
    <scope>NUCLEOTIDE SEQUENCE [LARGE SCALE GENOMIC DNA]</scope>
    <source>
        <strain evidence="1">LMG 22940</strain>
    </source>
</reference>
<name>A0A158J116_9BURK</name>
<gene>
    <name evidence="1" type="ORF">AWB68_03263</name>
</gene>
<dbReference type="Proteomes" id="UP000054770">
    <property type="component" value="Unassembled WGS sequence"/>
</dbReference>
<dbReference type="RefSeq" id="WP_087645386.1">
    <property type="nucleotide sequence ID" value="NZ_FCON02000032.1"/>
</dbReference>
<evidence type="ECO:0000313" key="2">
    <source>
        <dbReference type="Proteomes" id="UP000054770"/>
    </source>
</evidence>
<organism evidence="1 2">
    <name type="scientific">Caballeronia choica</name>
    <dbReference type="NCBI Taxonomy" id="326476"/>
    <lineage>
        <taxon>Bacteria</taxon>
        <taxon>Pseudomonadati</taxon>
        <taxon>Pseudomonadota</taxon>
        <taxon>Betaproteobacteria</taxon>
        <taxon>Burkholderiales</taxon>
        <taxon>Burkholderiaceae</taxon>
        <taxon>Caballeronia</taxon>
    </lineage>
</organism>
<keyword evidence="2" id="KW-1185">Reference proteome</keyword>